<dbReference type="SUPFAM" id="SSF49401">
    <property type="entry name" value="Bacterial adhesins"/>
    <property type="match status" value="1"/>
</dbReference>
<protein>
    <submittedName>
        <fullName evidence="6">Fimbrial protein</fullName>
    </submittedName>
</protein>
<evidence type="ECO:0000256" key="3">
    <source>
        <dbReference type="ARBA" id="ARBA00022729"/>
    </source>
</evidence>
<accession>A0AAE4IVK5</accession>
<dbReference type="InterPro" id="IPR050263">
    <property type="entry name" value="Bact_Fimbrial_Adh_Pro"/>
</dbReference>
<evidence type="ECO:0000256" key="4">
    <source>
        <dbReference type="ARBA" id="ARBA00023263"/>
    </source>
</evidence>
<evidence type="ECO:0000256" key="2">
    <source>
        <dbReference type="ARBA" id="ARBA00006671"/>
    </source>
</evidence>
<dbReference type="RefSeq" id="WP_310826627.1">
    <property type="nucleotide sequence ID" value="NZ_JAQGEC010000012.1"/>
</dbReference>
<sequence>MKQITASAIAMSLLVLANSATANTGQVEFIGAVTDQTCNIYPEVGGLIKSTIDLGTMKTDGTGAQEVNFKLVPDTQECLEKTSASVGWQSAGFNAAGLANMKGDATGAAIELIAVNSKSANEKVTFNKQNIEFENASGIGAFEFKTKMVKSGTAAATPGTVIATASYAVAYK</sequence>
<dbReference type="InterPro" id="IPR036937">
    <property type="entry name" value="Adhesion_dom_fimbrial_sf"/>
</dbReference>
<dbReference type="PANTHER" id="PTHR33420:SF3">
    <property type="entry name" value="FIMBRIAL SUBUNIT ELFA"/>
    <property type="match status" value="1"/>
</dbReference>
<proteinExistence type="inferred from homology"/>
<feature type="signal peptide" evidence="5">
    <location>
        <begin position="1"/>
        <end position="22"/>
    </location>
</feature>
<evidence type="ECO:0000313" key="6">
    <source>
        <dbReference type="EMBL" id="MDR9891415.1"/>
    </source>
</evidence>
<dbReference type="Proteomes" id="UP001248822">
    <property type="component" value="Unassembled WGS sequence"/>
</dbReference>
<comment type="subcellular location">
    <subcellularLocation>
        <location evidence="1">Fimbrium</location>
    </subcellularLocation>
</comment>
<reference evidence="6" key="1">
    <citation type="submission" date="2022-12" db="EMBL/GenBank/DDBJ databases">
        <title>NDM-1 containing novel ST 2018 Pseudenterobacter timonensis.</title>
        <authorList>
            <person name="Halder G."/>
            <person name="Mandal S."/>
            <person name="Dutta S."/>
        </authorList>
    </citation>
    <scope>NUCLEOTIDE SEQUENCE</scope>
    <source>
        <strain evidence="6">CNCI147</strain>
    </source>
</reference>
<gene>
    <name evidence="6" type="ORF">O7047_14410</name>
</gene>
<comment type="caution">
    <text evidence="6">The sequence shown here is derived from an EMBL/GenBank/DDBJ whole genome shotgun (WGS) entry which is preliminary data.</text>
</comment>
<dbReference type="PANTHER" id="PTHR33420">
    <property type="entry name" value="FIMBRIAL SUBUNIT ELFA-RELATED"/>
    <property type="match status" value="1"/>
</dbReference>
<dbReference type="InterPro" id="IPR008966">
    <property type="entry name" value="Adhesion_dom_sf"/>
</dbReference>
<evidence type="ECO:0000256" key="1">
    <source>
        <dbReference type="ARBA" id="ARBA00004561"/>
    </source>
</evidence>
<comment type="similarity">
    <text evidence="2">Belongs to the fimbrial protein family.</text>
</comment>
<evidence type="ECO:0000256" key="5">
    <source>
        <dbReference type="SAM" id="SignalP"/>
    </source>
</evidence>
<dbReference type="EMBL" id="JAQGEC010000012">
    <property type="protein sequence ID" value="MDR9891415.1"/>
    <property type="molecule type" value="Genomic_DNA"/>
</dbReference>
<dbReference type="Gene3D" id="2.60.40.1090">
    <property type="entry name" value="Fimbrial-type adhesion domain"/>
    <property type="match status" value="1"/>
</dbReference>
<keyword evidence="3 5" id="KW-0732">Signal</keyword>
<keyword evidence="4" id="KW-0281">Fimbrium</keyword>
<dbReference type="AlphaFoldDB" id="A0AAE4IVK5"/>
<feature type="chain" id="PRO_5042205533" evidence="5">
    <location>
        <begin position="23"/>
        <end position="172"/>
    </location>
</feature>
<name>A0AAE4IVK5_9ENTR</name>
<dbReference type="GO" id="GO:0043709">
    <property type="term" value="P:cell adhesion involved in single-species biofilm formation"/>
    <property type="evidence" value="ECO:0007669"/>
    <property type="project" value="TreeGrafter"/>
</dbReference>
<dbReference type="GO" id="GO:0009289">
    <property type="term" value="C:pilus"/>
    <property type="evidence" value="ECO:0007669"/>
    <property type="project" value="UniProtKB-SubCell"/>
</dbReference>
<evidence type="ECO:0000313" key="7">
    <source>
        <dbReference type="Proteomes" id="UP001248822"/>
    </source>
</evidence>
<organism evidence="6 7">
    <name type="scientific">Pseudenterobacter timonensis</name>
    <dbReference type="NCBI Taxonomy" id="1755099"/>
    <lineage>
        <taxon>Bacteria</taxon>
        <taxon>Pseudomonadati</taxon>
        <taxon>Pseudomonadota</taxon>
        <taxon>Gammaproteobacteria</taxon>
        <taxon>Enterobacterales</taxon>
        <taxon>Enterobacteriaceae</taxon>
        <taxon>Pseudenterobacter</taxon>
    </lineage>
</organism>